<dbReference type="Gene3D" id="2.40.350.10">
    <property type="entry name" value="SO1590-like"/>
    <property type="match status" value="1"/>
</dbReference>
<dbReference type="SUPFAM" id="SSF159238">
    <property type="entry name" value="SO1590-like"/>
    <property type="match status" value="1"/>
</dbReference>
<comment type="caution">
    <text evidence="1">The sequence shown here is derived from an EMBL/GenBank/DDBJ whole genome shotgun (WGS) entry which is preliminary data.</text>
</comment>
<dbReference type="RefSeq" id="WP_130440310.1">
    <property type="nucleotide sequence ID" value="NZ_SHKR01000011.1"/>
</dbReference>
<accession>A0A4Q7X7G4</accession>
<gene>
    <name evidence="1" type="ORF">EV645_1078</name>
</gene>
<evidence type="ECO:0000313" key="1">
    <source>
        <dbReference type="EMBL" id="RZU18878.1"/>
    </source>
</evidence>
<dbReference type="InterPro" id="IPR021607">
    <property type="entry name" value="DUF3224"/>
</dbReference>
<dbReference type="InterPro" id="IPR023159">
    <property type="entry name" value="SO1590-like_sf"/>
</dbReference>
<dbReference type="Pfam" id="PF11528">
    <property type="entry name" value="DUF3224"/>
    <property type="match status" value="1"/>
</dbReference>
<proteinExistence type="predicted"/>
<dbReference type="OrthoDB" id="7947478at2"/>
<organism evidence="1 2">
    <name type="scientific">Kribbella rubisoli</name>
    <dbReference type="NCBI Taxonomy" id="3075929"/>
    <lineage>
        <taxon>Bacteria</taxon>
        <taxon>Bacillati</taxon>
        <taxon>Actinomycetota</taxon>
        <taxon>Actinomycetes</taxon>
        <taxon>Propionibacteriales</taxon>
        <taxon>Kribbellaceae</taxon>
        <taxon>Kribbella</taxon>
    </lineage>
</organism>
<reference evidence="1 2" key="1">
    <citation type="journal article" date="2015" name="Stand. Genomic Sci.">
        <title>Genomic Encyclopedia of Bacterial and Archaeal Type Strains, Phase III: the genomes of soil and plant-associated and newly described type strains.</title>
        <authorList>
            <person name="Whitman W.B."/>
            <person name="Woyke T."/>
            <person name="Klenk H.P."/>
            <person name="Zhou Y."/>
            <person name="Lilburn T.G."/>
            <person name="Beck B.J."/>
            <person name="De Vos P."/>
            <person name="Vandamme P."/>
            <person name="Eisen J.A."/>
            <person name="Garrity G."/>
            <person name="Hugenholtz P."/>
            <person name="Kyrpides N.C."/>
        </authorList>
    </citation>
    <scope>NUCLEOTIDE SEQUENCE [LARGE SCALE GENOMIC DNA]</scope>
    <source>
        <strain evidence="1 2">VKM Ac-2540</strain>
    </source>
</reference>
<dbReference type="AlphaFoldDB" id="A0A4Q7X7G4"/>
<dbReference type="Proteomes" id="UP000292027">
    <property type="component" value="Unassembled WGS sequence"/>
</dbReference>
<dbReference type="EMBL" id="SHKR01000011">
    <property type="protein sequence ID" value="RZU18878.1"/>
    <property type="molecule type" value="Genomic_DNA"/>
</dbReference>
<keyword evidence="2" id="KW-1185">Reference proteome</keyword>
<evidence type="ECO:0000313" key="2">
    <source>
        <dbReference type="Proteomes" id="UP000292027"/>
    </source>
</evidence>
<sequence>MKFTQAFEITQWDQAAYDEAGSIQLGRATVGKAFTGGELEGTSSAELLMAGTADGPAAYTAMERFSGTLGGRKGSFVMLHGATADQSSSPGRIVAAEGDLAGLTGTVEYVHDEQGARVTVDYELP</sequence>
<protein>
    <submittedName>
        <fullName evidence="1">Uncharacterized protein DUF3224</fullName>
    </submittedName>
</protein>
<name>A0A4Q7X7G4_9ACTN</name>